<proteinExistence type="predicted"/>
<keyword evidence="2" id="KW-1185">Reference proteome</keyword>
<organism evidence="1 2">
    <name type="scientific">Actinoplanes ianthinogenes</name>
    <dbReference type="NCBI Taxonomy" id="122358"/>
    <lineage>
        <taxon>Bacteria</taxon>
        <taxon>Bacillati</taxon>
        <taxon>Actinomycetota</taxon>
        <taxon>Actinomycetes</taxon>
        <taxon>Micromonosporales</taxon>
        <taxon>Micromonosporaceae</taxon>
        <taxon>Actinoplanes</taxon>
    </lineage>
</organism>
<dbReference type="Proteomes" id="UP000676967">
    <property type="component" value="Chromosome"/>
</dbReference>
<gene>
    <name evidence="1" type="ORF">Aiant_84110</name>
</gene>
<accession>A0ABN6CVN8</accession>
<protein>
    <submittedName>
        <fullName evidence="1">Uncharacterized protein</fullName>
    </submittedName>
</protein>
<sequence length="50" mass="5486">MKCEKCFKPVHTCPDCKGQTATSLLGDRLTCSTCRSTGSLCSEHGGHWKR</sequence>
<dbReference type="EMBL" id="AP023356">
    <property type="protein sequence ID" value="BCJ47754.1"/>
    <property type="molecule type" value="Genomic_DNA"/>
</dbReference>
<reference evidence="1 2" key="1">
    <citation type="submission" date="2020-08" db="EMBL/GenBank/DDBJ databases">
        <title>Whole genome shotgun sequence of Actinoplanes ianthinogenes NBRC 13996.</title>
        <authorList>
            <person name="Komaki H."/>
            <person name="Tamura T."/>
        </authorList>
    </citation>
    <scope>NUCLEOTIDE SEQUENCE [LARGE SCALE GENOMIC DNA]</scope>
    <source>
        <strain evidence="1 2">NBRC 13996</strain>
    </source>
</reference>
<name>A0ABN6CVN8_9ACTN</name>
<dbReference type="RefSeq" id="WP_189330122.1">
    <property type="nucleotide sequence ID" value="NZ_AP023356.1"/>
</dbReference>
<evidence type="ECO:0000313" key="1">
    <source>
        <dbReference type="EMBL" id="BCJ47754.1"/>
    </source>
</evidence>
<evidence type="ECO:0000313" key="2">
    <source>
        <dbReference type="Proteomes" id="UP000676967"/>
    </source>
</evidence>